<dbReference type="RefSeq" id="WP_132691751.1">
    <property type="nucleotide sequence ID" value="NZ_SKBU01000018.1"/>
</dbReference>
<comment type="similarity">
    <text evidence="2">Belongs to the AmiS/UreI family.</text>
</comment>
<evidence type="ECO:0000256" key="3">
    <source>
        <dbReference type="ARBA" id="ARBA00022448"/>
    </source>
</evidence>
<evidence type="ECO:0000256" key="1">
    <source>
        <dbReference type="ARBA" id="ARBA00004651"/>
    </source>
</evidence>
<keyword evidence="10" id="KW-1185">Reference proteome</keyword>
<keyword evidence="7 8" id="KW-0472">Membrane</keyword>
<organism evidence="9 10">
    <name type="scientific">Rubrobacter taiwanensis</name>
    <dbReference type="NCBI Taxonomy" id="185139"/>
    <lineage>
        <taxon>Bacteria</taxon>
        <taxon>Bacillati</taxon>
        <taxon>Actinomycetota</taxon>
        <taxon>Rubrobacteria</taxon>
        <taxon>Rubrobacterales</taxon>
        <taxon>Rubrobacteraceae</taxon>
        <taxon>Rubrobacter</taxon>
    </lineage>
</organism>
<evidence type="ECO:0000256" key="6">
    <source>
        <dbReference type="ARBA" id="ARBA00022989"/>
    </source>
</evidence>
<reference evidence="9 10" key="1">
    <citation type="submission" date="2019-03" db="EMBL/GenBank/DDBJ databases">
        <title>Whole genome sequence of a novel Rubrobacter taiwanensis strain, isolated from Yellowstone National Park.</title>
        <authorList>
            <person name="Freed S."/>
            <person name="Ramaley R.F."/>
            <person name="Kyndt J.A."/>
        </authorList>
    </citation>
    <scope>NUCLEOTIDE SEQUENCE [LARGE SCALE GENOMIC DNA]</scope>
    <source>
        <strain evidence="9 10">Yellowstone</strain>
    </source>
</reference>
<protein>
    <submittedName>
        <fullName evidence="9">Transporter</fullName>
    </submittedName>
</protein>
<accession>A0A4R1BG46</accession>
<dbReference type="Pfam" id="PF02293">
    <property type="entry name" value="AmiS_UreI"/>
    <property type="match status" value="1"/>
</dbReference>
<feature type="transmembrane region" description="Helical" evidence="8">
    <location>
        <begin position="88"/>
        <end position="107"/>
    </location>
</feature>
<comment type="caution">
    <text evidence="9">The sequence shown here is derived from an EMBL/GenBank/DDBJ whole genome shotgun (WGS) entry which is preliminary data.</text>
</comment>
<dbReference type="OrthoDB" id="6636366at2"/>
<keyword evidence="4" id="KW-1003">Cell membrane</keyword>
<proteinExistence type="inferred from homology"/>
<dbReference type="AlphaFoldDB" id="A0A4R1BG46"/>
<sequence length="170" mass="18727">MYLGLGLLYVGAVLVLNGIWLLGYIQDREIWVMNIFTGGLVLLVALYSAFGPGADEFSVLASAQFLLFAFTYLWVGINRFLDVDGRGLGWYCLFVALTAVPIAFTTLAGEGPFWLGLNWAAWAVLWFVYWLLLALGMTQLLRFSGIFTIIIGVVTAWIPGYLLLTGALSV</sequence>
<dbReference type="EMBL" id="SKBU01000018">
    <property type="protein sequence ID" value="TCJ16143.1"/>
    <property type="molecule type" value="Genomic_DNA"/>
</dbReference>
<feature type="transmembrane region" description="Helical" evidence="8">
    <location>
        <begin position="31"/>
        <end position="51"/>
    </location>
</feature>
<evidence type="ECO:0000256" key="7">
    <source>
        <dbReference type="ARBA" id="ARBA00023136"/>
    </source>
</evidence>
<evidence type="ECO:0000256" key="5">
    <source>
        <dbReference type="ARBA" id="ARBA00022692"/>
    </source>
</evidence>
<gene>
    <name evidence="9" type="ORF">E0L93_10735</name>
</gene>
<keyword evidence="5 8" id="KW-0812">Transmembrane</keyword>
<dbReference type="InterPro" id="IPR038523">
    <property type="entry name" value="AmiSUreI_transpt_sf"/>
</dbReference>
<feature type="transmembrane region" description="Helical" evidence="8">
    <location>
        <begin position="140"/>
        <end position="164"/>
    </location>
</feature>
<feature type="transmembrane region" description="Helical" evidence="8">
    <location>
        <begin position="6"/>
        <end position="24"/>
    </location>
</feature>
<dbReference type="InterPro" id="IPR003211">
    <property type="entry name" value="AmiSUreI_transpt"/>
</dbReference>
<feature type="transmembrane region" description="Helical" evidence="8">
    <location>
        <begin position="57"/>
        <end position="76"/>
    </location>
</feature>
<dbReference type="GO" id="GO:0005886">
    <property type="term" value="C:plasma membrane"/>
    <property type="evidence" value="ECO:0007669"/>
    <property type="project" value="UniProtKB-SubCell"/>
</dbReference>
<dbReference type="Proteomes" id="UP000295244">
    <property type="component" value="Unassembled WGS sequence"/>
</dbReference>
<comment type="subcellular location">
    <subcellularLocation>
        <location evidence="1">Cell membrane</location>
        <topology evidence="1">Multi-pass membrane protein</topology>
    </subcellularLocation>
</comment>
<keyword evidence="6 8" id="KW-1133">Transmembrane helix</keyword>
<evidence type="ECO:0000256" key="4">
    <source>
        <dbReference type="ARBA" id="ARBA00022475"/>
    </source>
</evidence>
<keyword evidence="3" id="KW-0813">Transport</keyword>
<evidence type="ECO:0000313" key="10">
    <source>
        <dbReference type="Proteomes" id="UP000295244"/>
    </source>
</evidence>
<evidence type="ECO:0000256" key="2">
    <source>
        <dbReference type="ARBA" id="ARBA00010068"/>
    </source>
</evidence>
<feature type="transmembrane region" description="Helical" evidence="8">
    <location>
        <begin position="113"/>
        <end position="133"/>
    </location>
</feature>
<dbReference type="Gene3D" id="1.25.40.600">
    <property type="match status" value="1"/>
</dbReference>
<evidence type="ECO:0000256" key="8">
    <source>
        <dbReference type="SAM" id="Phobius"/>
    </source>
</evidence>
<name>A0A4R1BG46_9ACTN</name>
<dbReference type="CDD" id="cd13747">
    <property type="entry name" value="UreI_AmiS_like_1"/>
    <property type="match status" value="1"/>
</dbReference>
<evidence type="ECO:0000313" key="9">
    <source>
        <dbReference type="EMBL" id="TCJ16143.1"/>
    </source>
</evidence>